<dbReference type="SUPFAM" id="SSF47565">
    <property type="entry name" value="Insect pheromone/odorant-binding proteins"/>
    <property type="match status" value="1"/>
</dbReference>
<dbReference type="Pfam" id="PF01395">
    <property type="entry name" value="PBP_GOBP"/>
    <property type="match status" value="1"/>
</dbReference>
<dbReference type="CDD" id="cd23992">
    <property type="entry name" value="PBP_GOBP"/>
    <property type="match status" value="1"/>
</dbReference>
<evidence type="ECO:0000256" key="3">
    <source>
        <dbReference type="ARBA" id="ARBA00022525"/>
    </source>
</evidence>
<evidence type="ECO:0000256" key="1">
    <source>
        <dbReference type="ARBA" id="ARBA00004613"/>
    </source>
</evidence>
<dbReference type="Allergome" id="9036">
    <property type="allergen name" value="Cul n 9"/>
</dbReference>
<feature type="signal peptide" evidence="4">
    <location>
        <begin position="1"/>
        <end position="16"/>
    </location>
</feature>
<comment type="subcellular location">
    <subcellularLocation>
        <location evidence="1">Secreted</location>
    </subcellularLocation>
</comment>
<evidence type="ECO:0000313" key="6">
    <source>
        <dbReference type="EMBL" id="ADJ67273.1"/>
    </source>
</evidence>
<dbReference type="InterPro" id="IPR006170">
    <property type="entry name" value="PBP/GOBP"/>
</dbReference>
<evidence type="ECO:0000313" key="5">
    <source>
        <dbReference type="EMBL" id="ACM40878.1"/>
    </source>
</evidence>
<organism evidence="5">
    <name type="scientific">Culicoides nubeculosus</name>
    <name type="common">Biting midge</name>
    <dbReference type="NCBI Taxonomy" id="144565"/>
    <lineage>
        <taxon>Eukaryota</taxon>
        <taxon>Metazoa</taxon>
        <taxon>Ecdysozoa</taxon>
        <taxon>Arthropoda</taxon>
        <taxon>Hexapoda</taxon>
        <taxon>Insecta</taxon>
        <taxon>Pterygota</taxon>
        <taxon>Neoptera</taxon>
        <taxon>Endopterygota</taxon>
        <taxon>Diptera</taxon>
        <taxon>Nematocera</taxon>
        <taxon>Chironomoidea</taxon>
        <taxon>Ceratopogonidae</taxon>
        <taxon>Ceratopogoninae</taxon>
        <taxon>Culicoides</taxon>
        <taxon>Monoculicoides</taxon>
    </lineage>
</organism>
<dbReference type="EMBL" id="HM145957">
    <property type="protein sequence ID" value="ADJ67273.1"/>
    <property type="molecule type" value="mRNA"/>
</dbReference>
<protein>
    <submittedName>
        <fullName evidence="6">Cul n 9 allergen</fullName>
    </submittedName>
    <submittedName>
        <fullName evidence="5">D7-related salivary protein</fullName>
    </submittedName>
</protein>
<reference evidence="5" key="1">
    <citation type="journal article" date="2009" name="Insect Mol. Biol.">
        <title>Identification and isolation of cDNA clones encoding the abundant secreted proteins in the saliva proteome of Culicoides nubeculosus.</title>
        <authorList>
            <person name="Russell C.L."/>
            <person name="Heesom K.J."/>
            <person name="Arthur C.J."/>
            <person name="Helps C.R."/>
            <person name="Mellor P.S."/>
            <person name="Day M.J."/>
            <person name="Torsteinsdottir S."/>
            <person name="Bjoernsdottir T.S."/>
            <person name="Wilson A.D."/>
        </authorList>
    </citation>
    <scope>NUCLEOTIDE SEQUENCE</scope>
    <source>
        <tissue evidence="5">Salivary gland</tissue>
    </source>
</reference>
<sequence>MKLIILIFTIIGLALCAPDEVPSGDQYDTDNLLIVRDCEEEKDLPAAEKAEWWDWKVPANPTECYIDCIFQKYGWLSGEGGSIVNSAVEASYAAVGHSNPSLASCNPSKSGCSKADELYACLLNADGQKFKDAFDGKRDAK</sequence>
<proteinExistence type="evidence at transcript level"/>
<evidence type="ECO:0000256" key="2">
    <source>
        <dbReference type="ARBA" id="ARBA00008098"/>
    </source>
</evidence>
<feature type="chain" id="PRO_5010960049" evidence="4">
    <location>
        <begin position="17"/>
        <end position="141"/>
    </location>
</feature>
<dbReference type="Gene3D" id="1.10.238.20">
    <property type="entry name" value="Pheromone/general odorant binding protein domain"/>
    <property type="match status" value="1"/>
</dbReference>
<reference evidence="6" key="2">
    <citation type="journal article" date="2011" name="Vet. Immunol. Immunopathol.">
        <title>Selective cloning, characterization, and production of the Culicoides nubeculosus salivary gland allergen repertoire associated with equine insect bite hypersensitivity.</title>
        <authorList>
            <person name="Schaffartzik A."/>
            <person name="Marti E."/>
            <person name="Torsteinsdottir S."/>
            <person name="Mellor P.S."/>
            <person name="Crameri R."/>
            <person name="Rhyner C."/>
        </authorList>
    </citation>
    <scope>NUCLEOTIDE SEQUENCE</scope>
</reference>
<dbReference type="AlphaFoldDB" id="B9URI1"/>
<accession>B9URI1</accession>
<dbReference type="InterPro" id="IPR036728">
    <property type="entry name" value="PBP_GOBP_sf"/>
</dbReference>
<evidence type="ECO:0000256" key="4">
    <source>
        <dbReference type="SAM" id="SignalP"/>
    </source>
</evidence>
<keyword evidence="3" id="KW-0964">Secreted</keyword>
<name>B9URI1_CULNU</name>
<dbReference type="EMBL" id="EU978889">
    <property type="protein sequence ID" value="ACM40878.1"/>
    <property type="molecule type" value="mRNA"/>
</dbReference>
<comment type="similarity">
    <text evidence="2">Belongs to the PBP/GOBP family.</text>
</comment>
<dbReference type="GO" id="GO:0005576">
    <property type="term" value="C:extracellular region"/>
    <property type="evidence" value="ECO:0007669"/>
    <property type="project" value="UniProtKB-SubCell"/>
</dbReference>
<keyword evidence="4" id="KW-0732">Signal</keyword>
<dbReference type="GO" id="GO:0005549">
    <property type="term" value="F:odorant binding"/>
    <property type="evidence" value="ECO:0007669"/>
    <property type="project" value="InterPro"/>
</dbReference>